<dbReference type="Proteomes" id="UP000297288">
    <property type="component" value="Unassembled WGS sequence"/>
</dbReference>
<dbReference type="OrthoDB" id="43323at2"/>
<protein>
    <recommendedName>
        <fullName evidence="5">Tetratricopeptide repeat protein</fullName>
    </recommendedName>
</protein>
<dbReference type="InterPro" id="IPR011990">
    <property type="entry name" value="TPR-like_helical_dom_sf"/>
</dbReference>
<reference evidence="1 3" key="1">
    <citation type="submission" date="2016-10" db="EMBL/GenBank/DDBJ databases">
        <authorList>
            <person name="de Groot N.N."/>
        </authorList>
    </citation>
    <scope>NUCLEOTIDE SEQUENCE [LARGE SCALE GENOMIC DNA]</scope>
    <source>
        <strain evidence="1 3">WG14</strain>
    </source>
</reference>
<keyword evidence="3" id="KW-1185">Reference proteome</keyword>
<dbReference type="Proteomes" id="UP000199322">
    <property type="component" value="Unassembled WGS sequence"/>
</dbReference>
<evidence type="ECO:0000313" key="4">
    <source>
        <dbReference type="Proteomes" id="UP000297288"/>
    </source>
</evidence>
<dbReference type="SUPFAM" id="SSF48452">
    <property type="entry name" value="TPR-like"/>
    <property type="match status" value="1"/>
</dbReference>
<name>A0A1G6MZN8_9BACT</name>
<dbReference type="RefSeq" id="WP_091404149.1">
    <property type="nucleotide sequence ID" value="NZ_FMYV01000005.1"/>
</dbReference>
<reference evidence="2 4" key="2">
    <citation type="submission" date="2019-04" db="EMBL/GenBank/DDBJ databases">
        <title>Draft genome sequence data and analysis of a Fermenting Bacterium, Geotoga petraea strain HO-Geo1, isolated from heavy-oil petroleum reservoir in Russia.</title>
        <authorList>
            <person name="Grouzdev D.S."/>
            <person name="Semenova E.M."/>
            <person name="Sokolova D.S."/>
            <person name="Tourova T.P."/>
            <person name="Poltaraus A.B."/>
            <person name="Nazina T.N."/>
        </authorList>
    </citation>
    <scope>NUCLEOTIDE SEQUENCE [LARGE SCALE GENOMIC DNA]</scope>
    <source>
        <strain evidence="2 4">HO-Geo1</strain>
    </source>
</reference>
<evidence type="ECO:0000313" key="1">
    <source>
        <dbReference type="EMBL" id="SDC60667.1"/>
    </source>
</evidence>
<evidence type="ECO:0000313" key="3">
    <source>
        <dbReference type="Proteomes" id="UP000199322"/>
    </source>
</evidence>
<gene>
    <name evidence="2" type="ORF">E4650_08290</name>
    <name evidence="1" type="ORF">SAMN04488588_1434</name>
</gene>
<evidence type="ECO:0008006" key="5">
    <source>
        <dbReference type="Google" id="ProtNLM"/>
    </source>
</evidence>
<proteinExistence type="predicted"/>
<sequence length="405" mass="47815">MPNENDKLKNIYKLRNQFKKDLSKKGINYESNEEMKKKKTTIYNYDLESNTLNIPIIKLKTWMDFVIYDINISDEKLSLYFENRLSSKSPSEYNNQFGLMHLLRNDFEKAENFFLSGRDIESLFNLGVLKVFRGDQDKLKFAKSLVEKKKNSYYPYFLMGLIFLKENKFEYAYKFIKIAGELSNYTFVNMAINLYNKNFKEVGSLISKAFLEGRAKKTVSLFIYYNSQFTKDVDKSTSALSAVKKDEFPCTKCIQAFNSNKSDYSIENYCLFSNKIFSYVDQNKIKIGVADNFENNFLKFYNMKNYKGADSIFDKMVEMFGSLDIVLFKTKVNLVKKGLKTNGFFNEDSGYRIRLKGPNYSEELNKIIDGFSRKYRSYFDFIIDIPFYESLRLLYGWKTCKRIYK</sequence>
<dbReference type="EMBL" id="FMYV01000005">
    <property type="protein sequence ID" value="SDC60667.1"/>
    <property type="molecule type" value="Genomic_DNA"/>
</dbReference>
<organism evidence="1 3">
    <name type="scientific">Geotoga petraea</name>
    <dbReference type="NCBI Taxonomy" id="28234"/>
    <lineage>
        <taxon>Bacteria</taxon>
        <taxon>Thermotogati</taxon>
        <taxon>Thermotogota</taxon>
        <taxon>Thermotogae</taxon>
        <taxon>Petrotogales</taxon>
        <taxon>Petrotogaceae</taxon>
        <taxon>Geotoga</taxon>
    </lineage>
</organism>
<dbReference type="EMBL" id="SRME01000005">
    <property type="protein sequence ID" value="TGG87294.1"/>
    <property type="molecule type" value="Genomic_DNA"/>
</dbReference>
<accession>A0A1G6MZN8</accession>
<dbReference type="AlphaFoldDB" id="A0A1G6MZN8"/>
<dbReference type="STRING" id="28234.SAMN04488588_1434"/>
<evidence type="ECO:0000313" key="2">
    <source>
        <dbReference type="EMBL" id="TGG87294.1"/>
    </source>
</evidence>